<comment type="caution">
    <text evidence="9">The sequence shown here is derived from an EMBL/GenBank/DDBJ whole genome shotgun (WGS) entry which is preliminary data.</text>
</comment>
<dbReference type="EMBL" id="VSWD01000006">
    <property type="protein sequence ID" value="KAK3100469.1"/>
    <property type="molecule type" value="Genomic_DNA"/>
</dbReference>
<keyword evidence="6" id="KW-0539">Nucleus</keyword>
<evidence type="ECO:0000256" key="4">
    <source>
        <dbReference type="ARBA" id="ARBA00023172"/>
    </source>
</evidence>
<protein>
    <recommendedName>
        <fullName evidence="7">Structure-specific endonuclease subunit SLX4</fullName>
    </recommendedName>
</protein>
<dbReference type="GO" id="GO:0033557">
    <property type="term" value="C:Slx1-Slx4 complex"/>
    <property type="evidence" value="ECO:0007669"/>
    <property type="project" value="InterPro"/>
</dbReference>
<comment type="similarity">
    <text evidence="2">Belongs to the SLX4 family.</text>
</comment>
<dbReference type="GO" id="GO:0000712">
    <property type="term" value="P:resolution of meiotic recombination intermediates"/>
    <property type="evidence" value="ECO:0007669"/>
    <property type="project" value="TreeGrafter"/>
</dbReference>
<evidence type="ECO:0000256" key="6">
    <source>
        <dbReference type="ARBA" id="ARBA00023242"/>
    </source>
</evidence>
<feature type="compositionally biased region" description="Polar residues" evidence="8">
    <location>
        <begin position="940"/>
        <end position="950"/>
    </location>
</feature>
<evidence type="ECO:0000256" key="2">
    <source>
        <dbReference type="ARBA" id="ARBA00006661"/>
    </source>
</evidence>
<feature type="region of interest" description="Disordered" evidence="8">
    <location>
        <begin position="650"/>
        <end position="772"/>
    </location>
</feature>
<dbReference type="Pfam" id="PF09494">
    <property type="entry name" value="Slx4"/>
    <property type="match status" value="1"/>
</dbReference>
<organism evidence="9 10">
    <name type="scientific">Pinctada imbricata</name>
    <name type="common">Atlantic pearl-oyster</name>
    <name type="synonym">Pinctada martensii</name>
    <dbReference type="NCBI Taxonomy" id="66713"/>
    <lineage>
        <taxon>Eukaryota</taxon>
        <taxon>Metazoa</taxon>
        <taxon>Spiralia</taxon>
        <taxon>Lophotrochozoa</taxon>
        <taxon>Mollusca</taxon>
        <taxon>Bivalvia</taxon>
        <taxon>Autobranchia</taxon>
        <taxon>Pteriomorphia</taxon>
        <taxon>Pterioida</taxon>
        <taxon>Pterioidea</taxon>
        <taxon>Pteriidae</taxon>
        <taxon>Pinctada</taxon>
    </lineage>
</organism>
<feature type="compositionally biased region" description="Basic and acidic residues" evidence="8">
    <location>
        <begin position="809"/>
        <end position="827"/>
    </location>
</feature>
<feature type="region of interest" description="Disordered" evidence="8">
    <location>
        <begin position="204"/>
        <end position="232"/>
    </location>
</feature>
<evidence type="ECO:0000256" key="7">
    <source>
        <dbReference type="ARBA" id="ARBA00029496"/>
    </source>
</evidence>
<feature type="region of interest" description="Disordered" evidence="8">
    <location>
        <begin position="360"/>
        <end position="403"/>
    </location>
</feature>
<feature type="compositionally biased region" description="Basic and acidic residues" evidence="8">
    <location>
        <begin position="690"/>
        <end position="699"/>
    </location>
</feature>
<feature type="region of interest" description="Disordered" evidence="8">
    <location>
        <begin position="903"/>
        <end position="950"/>
    </location>
</feature>
<sequence length="1057" mass="120036">MDKAQRESKEDTNSTNKKKPEILECPICGKKLKTVQARRVHMKKCAVTYNVSTEQVIKLAQKQEEEKNILAALNEPSESERLKLEELTEACDTLMLSGAEVQSDSDEEDEKLKEIRNVDNVFSDDSEKERTRAEEELITEADEISDDDYFDIMLTQREKLRKLSEQSDQRKDGKVSHDGVGRIVSRYNIGDATQREISLFFRNGLNSDSSSDEDVSEAKRHKLDHPDVDGSQYLLKSSERPEENDDLHLCMNSMGSSSSQVLNIEKLKSDGEPRLSPSKKQRTRNTGRNSDKPCDLLTTQTSSVNMSSDIIEIGSSGDSNSLDGITIPAETEMNLSRNCQKNISQQRKSIEGNMSFVEHTNYKSPTSKSRDLNSPDMEMDLSGADLFGSPSPAASSNRSSPVVFPEREDAELTQYKHLGENSNQTPHKQRRKEIDITPHKHLRDDTVLTPKKIYTENSNIHVTPHKQFDDDTNITPHKQFNDDTNITLHKECRDSNPSSPDQVMEILSSPEHVTEVQDYPDHCPSYSPEKEEVVNDRTSCSIDNRKYSGICIFKRNANMINDDSNDEYYHYNGTDRKNCDIDRCDISVKPSDNTSPIINEHVTNSPKELIANTSPKFKPREGKRFRFQRKVLIVPKDDDDDDDEAYCSQIADKPFIQDSEKGQKVTSKGKGRASAGKLSMSPVYQPSTSREQEGGDREGIYPTDLTMSPVYHQPNSSCPENGVRTGPTKSGEMSPLEEDVWEDFEDDGGMGDVVIMDSPERNAGSSTETPKYTVIRSEENINDVSDLPDIPEAHDVEEFSDSFVVPDNDNIHIDKQESSSDVKKDFKTPVSIRGGIHKGQRTQKDPSKVWMPPSPFTPMPDYDKMATPILKREVQRYGVKPIPKKKMIVVLKDIYQKMHEYETDSELEISKESVDDDDNDDVGKIDDKRTGDDSEDDDINCSQESSNSCTSDLIEESFMQTEETELPASQQPKGDLKEKFTEFIEKRNDIYNRILMYEPLELDWLKKELTDAGVKTSMDKLMNFLDEKCITFTMKNRRNNSPRKRRGRKKKEESTNK</sequence>
<feature type="compositionally biased region" description="Basic and acidic residues" evidence="8">
    <location>
        <begin position="921"/>
        <end position="932"/>
    </location>
</feature>
<name>A0AA88Y955_PINIB</name>
<feature type="region of interest" description="Disordered" evidence="8">
    <location>
        <begin position="1"/>
        <end position="20"/>
    </location>
</feature>
<feature type="compositionally biased region" description="Acidic residues" evidence="8">
    <location>
        <begin position="735"/>
        <end position="749"/>
    </location>
</feature>
<evidence type="ECO:0000256" key="8">
    <source>
        <dbReference type="SAM" id="MobiDB-lite"/>
    </source>
</evidence>
<evidence type="ECO:0000313" key="9">
    <source>
        <dbReference type="EMBL" id="KAK3100469.1"/>
    </source>
</evidence>
<dbReference type="AlphaFoldDB" id="A0AA88Y955"/>
<reference evidence="9" key="1">
    <citation type="submission" date="2019-08" db="EMBL/GenBank/DDBJ databases">
        <title>The improved chromosome-level genome for the pearl oyster Pinctada fucata martensii using PacBio sequencing and Hi-C.</title>
        <authorList>
            <person name="Zheng Z."/>
        </authorList>
    </citation>
    <scope>NUCLEOTIDE SEQUENCE</scope>
    <source>
        <strain evidence="9">ZZ-2019</strain>
        <tissue evidence="9">Adductor muscle</tissue>
    </source>
</reference>
<comment type="subcellular location">
    <subcellularLocation>
        <location evidence="1">Nucleus</location>
    </subcellularLocation>
</comment>
<keyword evidence="4" id="KW-0233">DNA recombination</keyword>
<dbReference type="GO" id="GO:0006260">
    <property type="term" value="P:DNA replication"/>
    <property type="evidence" value="ECO:0007669"/>
    <property type="project" value="InterPro"/>
</dbReference>
<evidence type="ECO:0000313" key="10">
    <source>
        <dbReference type="Proteomes" id="UP001186944"/>
    </source>
</evidence>
<feature type="compositionally biased region" description="Basic residues" evidence="8">
    <location>
        <begin position="1035"/>
        <end position="1049"/>
    </location>
</feature>
<keyword evidence="10" id="KW-1185">Reference proteome</keyword>
<dbReference type="CDD" id="cd22999">
    <property type="entry name" value="SAP_SLX4"/>
    <property type="match status" value="1"/>
</dbReference>
<dbReference type="InterPro" id="IPR018574">
    <property type="entry name" value="Structure-sp_endonuc_su_Slx4"/>
</dbReference>
<feature type="region of interest" description="Disordered" evidence="8">
    <location>
        <begin position="807"/>
        <end position="856"/>
    </location>
</feature>
<evidence type="ECO:0000256" key="5">
    <source>
        <dbReference type="ARBA" id="ARBA00023204"/>
    </source>
</evidence>
<feature type="compositionally biased region" description="Basic and acidic residues" evidence="8">
    <location>
        <begin position="903"/>
        <end position="913"/>
    </location>
</feature>
<gene>
    <name evidence="9" type="ORF">FSP39_020557</name>
</gene>
<accession>A0AA88Y955</accession>
<evidence type="ECO:0000256" key="1">
    <source>
        <dbReference type="ARBA" id="ARBA00004123"/>
    </source>
</evidence>
<dbReference type="PANTHER" id="PTHR21541:SF3">
    <property type="entry name" value="STRUCTURE-SPECIFIC ENDONUCLEASE SUBUNIT SLX4"/>
    <property type="match status" value="1"/>
</dbReference>
<feature type="region of interest" description="Disordered" evidence="8">
    <location>
        <begin position="268"/>
        <end position="297"/>
    </location>
</feature>
<feature type="region of interest" description="Disordered" evidence="8">
    <location>
        <begin position="1035"/>
        <end position="1057"/>
    </location>
</feature>
<keyword evidence="3" id="KW-0227">DNA damage</keyword>
<keyword evidence="5" id="KW-0234">DNA repair</keyword>
<feature type="compositionally biased region" description="Low complexity" evidence="8">
    <location>
        <begin position="389"/>
        <end position="401"/>
    </location>
</feature>
<dbReference type="PANTHER" id="PTHR21541">
    <property type="entry name" value="BTB POZ DOMAIN CONTAINING 12"/>
    <property type="match status" value="1"/>
</dbReference>
<dbReference type="GO" id="GO:0006281">
    <property type="term" value="P:DNA repair"/>
    <property type="evidence" value="ECO:0007669"/>
    <property type="project" value="UniProtKB-KW"/>
</dbReference>
<evidence type="ECO:0000256" key="3">
    <source>
        <dbReference type="ARBA" id="ARBA00022763"/>
    </source>
</evidence>
<proteinExistence type="inferred from homology"/>
<dbReference type="Proteomes" id="UP001186944">
    <property type="component" value="Unassembled WGS sequence"/>
</dbReference>